<protein>
    <submittedName>
        <fullName evidence="4">Family 4 glycosyl hydrolase</fullName>
    </submittedName>
</protein>
<feature type="compositionally biased region" description="Basic and acidic residues" evidence="2">
    <location>
        <begin position="125"/>
        <end position="136"/>
    </location>
</feature>
<dbReference type="InterPro" id="IPR036291">
    <property type="entry name" value="NAD(P)-bd_dom_sf"/>
</dbReference>
<dbReference type="Pfam" id="PF02056">
    <property type="entry name" value="Glyco_hydro_4"/>
    <property type="match status" value="1"/>
</dbReference>
<evidence type="ECO:0000256" key="2">
    <source>
        <dbReference type="SAM" id="MobiDB-lite"/>
    </source>
</evidence>
<dbReference type="PANTHER" id="PTHR32092">
    <property type="entry name" value="6-PHOSPHO-BETA-GLUCOSIDASE-RELATED"/>
    <property type="match status" value="1"/>
</dbReference>
<keyword evidence="4" id="KW-0378">Hydrolase</keyword>
<dbReference type="SUPFAM" id="SSF51735">
    <property type="entry name" value="NAD(P)-binding Rossmann-fold domains"/>
    <property type="match status" value="1"/>
</dbReference>
<dbReference type="GO" id="GO:0004553">
    <property type="term" value="F:hydrolase activity, hydrolyzing O-glycosyl compounds"/>
    <property type="evidence" value="ECO:0007669"/>
    <property type="project" value="InterPro"/>
</dbReference>
<dbReference type="Proteomes" id="UP000199289">
    <property type="component" value="Unassembled WGS sequence"/>
</dbReference>
<name>A0A1H1GH17_9EURY</name>
<reference evidence="4" key="1">
    <citation type="submission" date="2016-10" db="EMBL/GenBank/DDBJ databases">
        <authorList>
            <person name="de Groot N.N."/>
        </authorList>
    </citation>
    <scope>NUCLEOTIDE SEQUENCE [LARGE SCALE GENOMIC DNA]</scope>
    <source>
        <strain evidence="4">CGMCC 1.12397</strain>
    </source>
</reference>
<dbReference type="PRINTS" id="PR00732">
    <property type="entry name" value="GLHYDRLASE4"/>
</dbReference>
<dbReference type="EMBL" id="FNKQ01000006">
    <property type="protein sequence ID" value="SDR12188.1"/>
    <property type="molecule type" value="Genomic_DNA"/>
</dbReference>
<dbReference type="EMBL" id="QQST01000004">
    <property type="protein sequence ID" value="RDI69612.1"/>
    <property type="molecule type" value="Genomic_DNA"/>
</dbReference>
<dbReference type="Proteomes" id="UP000255421">
    <property type="component" value="Unassembled WGS sequence"/>
</dbReference>
<sequence>MSARAVRSNGFRRVPRTDADIGDGADVGRDDYPIYFVRKRRFGTGSRSSSARGLDAAVTAPTDRREALGGADCVLSVITVGGREPFENEIRIPERYGVEQTIGDTASPDDIFRGLRTIPTLNRGESGRRKGGRTESDENEGESSATAQISVTRSYWSLTAAASSGRRAATV</sequence>
<dbReference type="InterPro" id="IPR053715">
    <property type="entry name" value="GH4_Enzyme_sf"/>
</dbReference>
<organism evidence="4 5">
    <name type="scientific">Halopelagius longus</name>
    <dbReference type="NCBI Taxonomy" id="1236180"/>
    <lineage>
        <taxon>Archaea</taxon>
        <taxon>Methanobacteriati</taxon>
        <taxon>Methanobacteriota</taxon>
        <taxon>Stenosarchaea group</taxon>
        <taxon>Halobacteria</taxon>
        <taxon>Halobacteriales</taxon>
        <taxon>Haloferacaceae</taxon>
    </lineage>
</organism>
<evidence type="ECO:0000313" key="3">
    <source>
        <dbReference type="EMBL" id="RDI69612.1"/>
    </source>
</evidence>
<keyword evidence="1" id="KW-0520">NAD</keyword>
<dbReference type="PANTHER" id="PTHR32092:SF6">
    <property type="entry name" value="ALPHA-GALACTOSIDASE"/>
    <property type="match status" value="1"/>
</dbReference>
<evidence type="ECO:0000313" key="4">
    <source>
        <dbReference type="EMBL" id="SDR12188.1"/>
    </source>
</evidence>
<proteinExistence type="predicted"/>
<gene>
    <name evidence="3" type="ORF">DWB78_17715</name>
    <name evidence="4" type="ORF">SAMN05216278_3651</name>
</gene>
<keyword evidence="6" id="KW-1185">Reference proteome</keyword>
<dbReference type="Gene3D" id="3.90.1820.10">
    <property type="entry name" value="AglA-like glucosidase"/>
    <property type="match status" value="1"/>
</dbReference>
<reference evidence="5" key="2">
    <citation type="submission" date="2016-10" db="EMBL/GenBank/DDBJ databases">
        <authorList>
            <person name="Varghese N."/>
            <person name="Submissions S."/>
        </authorList>
    </citation>
    <scope>NUCLEOTIDE SEQUENCE [LARGE SCALE GENOMIC DNA]</scope>
    <source>
        <strain evidence="5">CGMCC 1.12397</strain>
    </source>
</reference>
<evidence type="ECO:0000313" key="5">
    <source>
        <dbReference type="Proteomes" id="UP000199289"/>
    </source>
</evidence>
<reference evidence="3 6" key="3">
    <citation type="submission" date="2018-07" db="EMBL/GenBank/DDBJ databases">
        <title>Genome sequence of extremly halophilic archaeon Halopelagius longus strain BC12-B1.</title>
        <authorList>
            <person name="Zhang X."/>
        </authorList>
    </citation>
    <scope>NUCLEOTIDE SEQUENCE [LARGE SCALE GENOMIC DNA]</scope>
    <source>
        <strain evidence="3 6">BC12-B1</strain>
    </source>
</reference>
<feature type="region of interest" description="Disordered" evidence="2">
    <location>
        <begin position="118"/>
        <end position="149"/>
    </location>
</feature>
<accession>A0A1H1GH17</accession>
<dbReference type="InterPro" id="IPR001088">
    <property type="entry name" value="Glyco_hydro_4"/>
</dbReference>
<dbReference type="GO" id="GO:0005975">
    <property type="term" value="P:carbohydrate metabolic process"/>
    <property type="evidence" value="ECO:0007669"/>
    <property type="project" value="InterPro"/>
</dbReference>
<evidence type="ECO:0000313" key="6">
    <source>
        <dbReference type="Proteomes" id="UP000255421"/>
    </source>
</evidence>
<evidence type="ECO:0000256" key="1">
    <source>
        <dbReference type="ARBA" id="ARBA00023027"/>
    </source>
</evidence>
<dbReference type="AlphaFoldDB" id="A0A1H1GH17"/>